<organism evidence="2 3">
    <name type="scientific">Aspergillus versicolor CBS 583.65</name>
    <dbReference type="NCBI Taxonomy" id="1036611"/>
    <lineage>
        <taxon>Eukaryota</taxon>
        <taxon>Fungi</taxon>
        <taxon>Dikarya</taxon>
        <taxon>Ascomycota</taxon>
        <taxon>Pezizomycotina</taxon>
        <taxon>Eurotiomycetes</taxon>
        <taxon>Eurotiomycetidae</taxon>
        <taxon>Eurotiales</taxon>
        <taxon>Aspergillaceae</taxon>
        <taxon>Aspergillus</taxon>
        <taxon>Aspergillus subgen. Nidulantes</taxon>
    </lineage>
</organism>
<dbReference type="GeneID" id="63726451"/>
<dbReference type="PROSITE" id="PS51832">
    <property type="entry name" value="HD_GYP"/>
    <property type="match status" value="1"/>
</dbReference>
<evidence type="ECO:0000313" key="3">
    <source>
        <dbReference type="Proteomes" id="UP000184073"/>
    </source>
</evidence>
<dbReference type="CDD" id="cd00303">
    <property type="entry name" value="retropepsin_like"/>
    <property type="match status" value="1"/>
</dbReference>
<evidence type="ECO:0000313" key="2">
    <source>
        <dbReference type="EMBL" id="OJI95873.1"/>
    </source>
</evidence>
<name>A0A1L9P382_ASPVE</name>
<reference evidence="3" key="1">
    <citation type="journal article" date="2017" name="Genome Biol.">
        <title>Comparative genomics reveals high biological diversity and specific adaptations in the industrially and medically important fungal genus Aspergillus.</title>
        <authorList>
            <person name="de Vries R.P."/>
            <person name="Riley R."/>
            <person name="Wiebenga A."/>
            <person name="Aguilar-Osorio G."/>
            <person name="Amillis S."/>
            <person name="Uchima C.A."/>
            <person name="Anderluh G."/>
            <person name="Asadollahi M."/>
            <person name="Askin M."/>
            <person name="Barry K."/>
            <person name="Battaglia E."/>
            <person name="Bayram O."/>
            <person name="Benocci T."/>
            <person name="Braus-Stromeyer S.A."/>
            <person name="Caldana C."/>
            <person name="Canovas D."/>
            <person name="Cerqueira G.C."/>
            <person name="Chen F."/>
            <person name="Chen W."/>
            <person name="Choi C."/>
            <person name="Clum A."/>
            <person name="Dos Santos R.A."/>
            <person name="Damasio A.R."/>
            <person name="Diallinas G."/>
            <person name="Emri T."/>
            <person name="Fekete E."/>
            <person name="Flipphi M."/>
            <person name="Freyberg S."/>
            <person name="Gallo A."/>
            <person name="Gournas C."/>
            <person name="Habgood R."/>
            <person name="Hainaut M."/>
            <person name="Harispe M.L."/>
            <person name="Henrissat B."/>
            <person name="Hilden K.S."/>
            <person name="Hope R."/>
            <person name="Hossain A."/>
            <person name="Karabika E."/>
            <person name="Karaffa L."/>
            <person name="Karanyi Z."/>
            <person name="Krasevec N."/>
            <person name="Kuo A."/>
            <person name="Kusch H."/>
            <person name="LaButti K."/>
            <person name="Lagendijk E.L."/>
            <person name="Lapidus A."/>
            <person name="Levasseur A."/>
            <person name="Lindquist E."/>
            <person name="Lipzen A."/>
            <person name="Logrieco A.F."/>
            <person name="MacCabe A."/>
            <person name="Maekelae M.R."/>
            <person name="Malavazi I."/>
            <person name="Melin P."/>
            <person name="Meyer V."/>
            <person name="Mielnichuk N."/>
            <person name="Miskei M."/>
            <person name="Molnar A.P."/>
            <person name="Mule G."/>
            <person name="Ngan C.Y."/>
            <person name="Orejas M."/>
            <person name="Orosz E."/>
            <person name="Ouedraogo J.P."/>
            <person name="Overkamp K.M."/>
            <person name="Park H.-S."/>
            <person name="Perrone G."/>
            <person name="Piumi F."/>
            <person name="Punt P.J."/>
            <person name="Ram A.F."/>
            <person name="Ramon A."/>
            <person name="Rauscher S."/>
            <person name="Record E."/>
            <person name="Riano-Pachon D.M."/>
            <person name="Robert V."/>
            <person name="Roehrig J."/>
            <person name="Ruller R."/>
            <person name="Salamov A."/>
            <person name="Salih N.S."/>
            <person name="Samson R.A."/>
            <person name="Sandor E."/>
            <person name="Sanguinetti M."/>
            <person name="Schuetze T."/>
            <person name="Sepcic K."/>
            <person name="Shelest E."/>
            <person name="Sherlock G."/>
            <person name="Sophianopoulou V."/>
            <person name="Squina F.M."/>
            <person name="Sun H."/>
            <person name="Susca A."/>
            <person name="Todd R.B."/>
            <person name="Tsang A."/>
            <person name="Unkles S.E."/>
            <person name="van de Wiele N."/>
            <person name="van Rossen-Uffink D."/>
            <person name="Oliveira J.V."/>
            <person name="Vesth T.C."/>
            <person name="Visser J."/>
            <person name="Yu J.-H."/>
            <person name="Zhou M."/>
            <person name="Andersen M.R."/>
            <person name="Archer D.B."/>
            <person name="Baker S.E."/>
            <person name="Benoit I."/>
            <person name="Brakhage A.A."/>
            <person name="Braus G.H."/>
            <person name="Fischer R."/>
            <person name="Frisvad J.C."/>
            <person name="Goldman G.H."/>
            <person name="Houbraken J."/>
            <person name="Oakley B."/>
            <person name="Pocsi I."/>
            <person name="Scazzocchio C."/>
            <person name="Seiboth B."/>
            <person name="vanKuyk P.A."/>
            <person name="Wortman J."/>
            <person name="Dyer P.S."/>
            <person name="Grigoriev I.V."/>
        </authorList>
    </citation>
    <scope>NUCLEOTIDE SEQUENCE [LARGE SCALE GENOMIC DNA]</scope>
    <source>
        <strain evidence="3">CBS 583.65</strain>
    </source>
</reference>
<feature type="domain" description="HD-GYP" evidence="1">
    <location>
        <begin position="65"/>
        <end position="192"/>
    </location>
</feature>
<dbReference type="AlphaFoldDB" id="A0A1L9P382"/>
<proteinExistence type="predicted"/>
<dbReference type="OrthoDB" id="4492958at2759"/>
<dbReference type="Proteomes" id="UP000184073">
    <property type="component" value="Unassembled WGS sequence"/>
</dbReference>
<gene>
    <name evidence="2" type="ORF">ASPVEDRAFT_35181</name>
</gene>
<dbReference type="InterPro" id="IPR037522">
    <property type="entry name" value="HD_GYP_dom"/>
</dbReference>
<keyword evidence="3" id="KW-1185">Reference proteome</keyword>
<sequence length="192" mass="21855">MRDILYRILSCCDRRANARLKPQHPDTDPPPKFHFDRLGSEIENDAGDNNRKLSPGRRHRIKGFASEPYKVPSEQVSSDKRILDIELGRHQDEKVLYRRLLLDHQGDLNAVSDEVARLLGIPFMAYNGPPVRLPNGSLANPQGRIEVEWSIYKGSNHYRTEVLVIENNSFDMVLGASSIRDHGLWEQTAVSS</sequence>
<protein>
    <recommendedName>
        <fullName evidence="1">HD-GYP domain-containing protein</fullName>
    </recommendedName>
</protein>
<dbReference type="EMBL" id="KV878125">
    <property type="protein sequence ID" value="OJI95873.1"/>
    <property type="molecule type" value="Genomic_DNA"/>
</dbReference>
<dbReference type="VEuPathDB" id="FungiDB:ASPVEDRAFT_35181"/>
<accession>A0A1L9P382</accession>
<dbReference type="RefSeq" id="XP_040661636.1">
    <property type="nucleotide sequence ID" value="XM_040810940.1"/>
</dbReference>
<evidence type="ECO:0000259" key="1">
    <source>
        <dbReference type="PROSITE" id="PS51832"/>
    </source>
</evidence>